<comment type="subcellular location">
    <subcellularLocation>
        <location evidence="2">Cell membrane</location>
        <topology evidence="2">Lipid-anchor</topology>
    </subcellularLocation>
</comment>
<organism evidence="3 4">
    <name type="scientific">Candidatus Desulfatibia profunda</name>
    <dbReference type="NCBI Taxonomy" id="2841695"/>
    <lineage>
        <taxon>Bacteria</taxon>
        <taxon>Pseudomonadati</taxon>
        <taxon>Thermodesulfobacteriota</taxon>
        <taxon>Desulfobacteria</taxon>
        <taxon>Desulfobacterales</taxon>
        <taxon>Desulfobacterales incertae sedis</taxon>
        <taxon>Candidatus Desulfatibia</taxon>
    </lineage>
</organism>
<dbReference type="NCBIfam" id="TIGR01845">
    <property type="entry name" value="outer_NodT"/>
    <property type="match status" value="1"/>
</dbReference>
<dbReference type="InterPro" id="IPR003423">
    <property type="entry name" value="OMP_efflux"/>
</dbReference>
<evidence type="ECO:0000256" key="2">
    <source>
        <dbReference type="RuleBase" id="RU362097"/>
    </source>
</evidence>
<gene>
    <name evidence="3" type="ORF">H8E23_12940</name>
</gene>
<dbReference type="GO" id="GO:0005886">
    <property type="term" value="C:plasma membrane"/>
    <property type="evidence" value="ECO:0007669"/>
    <property type="project" value="UniProtKB-SubCell"/>
</dbReference>
<keyword evidence="2" id="KW-0472">Membrane</keyword>
<dbReference type="SUPFAM" id="SSF56954">
    <property type="entry name" value="Outer membrane efflux proteins (OEP)"/>
    <property type="match status" value="1"/>
</dbReference>
<accession>A0A8J6NTY9</accession>
<keyword evidence="2" id="KW-0564">Palmitate</keyword>
<dbReference type="EMBL" id="JACNJH010000179">
    <property type="protein sequence ID" value="MBC8362292.1"/>
    <property type="molecule type" value="Genomic_DNA"/>
</dbReference>
<sequence length="468" mass="51866">MKHRISEIISLSLILLVVTACNPFRPKVRPSPAGELPRTFSLYTSESDPAKRWWEEFNDSDLNTLITTALSDNLTLKEAWARLNQVRSLAVQAGAALYPDLTGNAGASYTRQRSGNGTRKTVSNEDYSLGVVSSYELDLWGRIRSGRESALLEASAAREDLNAAAMTLAAEVAGRWVNIIAHRMQKQLLERQLQTNLTYLELIELRFRAAMVSALDVYQQKQVVEDILAEIPLVEAREQLLRHDLAVLLGKPPQTFIKISREDLPKPAEIPATGLPADLLSARPDLRAAGMRLWAADWQLAAARADRLPAIGLTAQARYGGGDADVLFDNWLLSLAGNLTAPIFDGKRRAAEVDRRLAVVDENLSAYRQTVLTAIKEVEDALVSESKQREHIKGLEQVTATARKALKEAGNRYRKGLTDYLPVLTQLLKVQGLERDLIQQQANLLGARISLYRALGGTWTESLNPFAR</sequence>
<evidence type="ECO:0000313" key="3">
    <source>
        <dbReference type="EMBL" id="MBC8362292.1"/>
    </source>
</evidence>
<dbReference type="Pfam" id="PF02321">
    <property type="entry name" value="OEP"/>
    <property type="match status" value="2"/>
</dbReference>
<proteinExistence type="inferred from homology"/>
<comment type="similarity">
    <text evidence="1 2">Belongs to the outer membrane factor (OMF) (TC 1.B.17) family.</text>
</comment>
<dbReference type="Gene3D" id="2.20.200.10">
    <property type="entry name" value="Outer membrane efflux proteins (OEP)"/>
    <property type="match status" value="1"/>
</dbReference>
<evidence type="ECO:0000313" key="4">
    <source>
        <dbReference type="Proteomes" id="UP000603434"/>
    </source>
</evidence>
<dbReference type="Proteomes" id="UP000603434">
    <property type="component" value="Unassembled WGS sequence"/>
</dbReference>
<evidence type="ECO:0000256" key="1">
    <source>
        <dbReference type="ARBA" id="ARBA00007613"/>
    </source>
</evidence>
<keyword evidence="2" id="KW-1134">Transmembrane beta strand</keyword>
<keyword evidence="2" id="KW-0449">Lipoprotein</keyword>
<dbReference type="InterPro" id="IPR010131">
    <property type="entry name" value="MdtP/NodT-like"/>
</dbReference>
<keyword evidence="2" id="KW-0812">Transmembrane</keyword>
<dbReference type="PANTHER" id="PTHR30203">
    <property type="entry name" value="OUTER MEMBRANE CATION EFFLUX PROTEIN"/>
    <property type="match status" value="1"/>
</dbReference>
<dbReference type="PROSITE" id="PS51257">
    <property type="entry name" value="PROKAR_LIPOPROTEIN"/>
    <property type="match status" value="1"/>
</dbReference>
<protein>
    <submittedName>
        <fullName evidence="3">Efflux transporter outer membrane subunit</fullName>
    </submittedName>
</protein>
<reference evidence="3 4" key="1">
    <citation type="submission" date="2020-08" db="EMBL/GenBank/DDBJ databases">
        <title>Bridging the membrane lipid divide: bacteria of the FCB group superphylum have the potential to synthesize archaeal ether lipids.</title>
        <authorList>
            <person name="Villanueva L."/>
            <person name="Von Meijenfeldt F.A.B."/>
            <person name="Westbye A.B."/>
            <person name="Yadav S."/>
            <person name="Hopmans E.C."/>
            <person name="Dutilh B.E."/>
            <person name="Sinninghe Damste J.S."/>
        </authorList>
    </citation>
    <scope>NUCLEOTIDE SEQUENCE [LARGE SCALE GENOMIC DNA]</scope>
    <source>
        <strain evidence="3">NIOZ-UU30</strain>
    </source>
</reference>
<name>A0A8J6NTY9_9BACT</name>
<dbReference type="GO" id="GO:0015562">
    <property type="term" value="F:efflux transmembrane transporter activity"/>
    <property type="evidence" value="ECO:0007669"/>
    <property type="project" value="InterPro"/>
</dbReference>
<dbReference type="AlphaFoldDB" id="A0A8J6NTY9"/>
<dbReference type="Gene3D" id="1.20.1600.10">
    <property type="entry name" value="Outer membrane efflux proteins (OEP)"/>
    <property type="match status" value="1"/>
</dbReference>
<dbReference type="PANTHER" id="PTHR30203:SF33">
    <property type="entry name" value="BLR4455 PROTEIN"/>
    <property type="match status" value="1"/>
</dbReference>
<comment type="caution">
    <text evidence="3">The sequence shown here is derived from an EMBL/GenBank/DDBJ whole genome shotgun (WGS) entry which is preliminary data.</text>
</comment>